<proteinExistence type="inferred from homology"/>
<dbReference type="Gene3D" id="1.20.1250.20">
    <property type="entry name" value="MFS general substrate transporter like domains"/>
    <property type="match status" value="1"/>
</dbReference>
<evidence type="ECO:0000256" key="2">
    <source>
        <dbReference type="ARBA" id="ARBA00010992"/>
    </source>
</evidence>
<dbReference type="NCBIfam" id="TIGR00879">
    <property type="entry name" value="SP"/>
    <property type="match status" value="1"/>
</dbReference>
<feature type="transmembrane region" description="Helical" evidence="8">
    <location>
        <begin position="129"/>
        <end position="153"/>
    </location>
</feature>
<evidence type="ECO:0000256" key="4">
    <source>
        <dbReference type="ARBA" id="ARBA00022692"/>
    </source>
</evidence>
<dbReference type="InterPro" id="IPR005829">
    <property type="entry name" value="Sugar_transporter_CS"/>
</dbReference>
<feature type="transmembrane region" description="Helical" evidence="8">
    <location>
        <begin position="475"/>
        <end position="493"/>
    </location>
</feature>
<evidence type="ECO:0000256" key="7">
    <source>
        <dbReference type="RuleBase" id="RU003346"/>
    </source>
</evidence>
<feature type="transmembrane region" description="Helical" evidence="8">
    <location>
        <begin position="160"/>
        <end position="183"/>
    </location>
</feature>
<keyword evidence="5 8" id="KW-1133">Transmembrane helix</keyword>
<dbReference type="PANTHER" id="PTHR48022">
    <property type="entry name" value="PLASTIDIC GLUCOSE TRANSPORTER 4"/>
    <property type="match status" value="1"/>
</dbReference>
<evidence type="ECO:0000256" key="3">
    <source>
        <dbReference type="ARBA" id="ARBA00022448"/>
    </source>
</evidence>
<keyword evidence="3 7" id="KW-0813">Transport</keyword>
<dbReference type="RefSeq" id="XP_056760908.1">
    <property type="nucleotide sequence ID" value="XM_056916154.1"/>
</dbReference>
<feature type="transmembrane region" description="Helical" evidence="8">
    <location>
        <begin position="203"/>
        <end position="221"/>
    </location>
</feature>
<feature type="transmembrane region" description="Helical" evidence="8">
    <location>
        <begin position="293"/>
        <end position="315"/>
    </location>
</feature>
<dbReference type="PROSITE" id="PS50850">
    <property type="entry name" value="MFS"/>
    <property type="match status" value="1"/>
</dbReference>
<dbReference type="InterPro" id="IPR050360">
    <property type="entry name" value="MFS_Sugar_Transporters"/>
</dbReference>
<dbReference type="GO" id="GO:0005351">
    <property type="term" value="F:carbohydrate:proton symporter activity"/>
    <property type="evidence" value="ECO:0007669"/>
    <property type="project" value="TreeGrafter"/>
</dbReference>
<name>A0AAD6BYC5_9EURO</name>
<dbReference type="PROSITE" id="PS00217">
    <property type="entry name" value="SUGAR_TRANSPORT_2"/>
    <property type="match status" value="1"/>
</dbReference>
<evidence type="ECO:0000256" key="6">
    <source>
        <dbReference type="ARBA" id="ARBA00023136"/>
    </source>
</evidence>
<comment type="subcellular location">
    <subcellularLocation>
        <location evidence="1">Membrane</location>
        <topology evidence="1">Multi-pass membrane protein</topology>
    </subcellularLocation>
</comment>
<protein>
    <recommendedName>
        <fullName evidence="9">Major facilitator superfamily (MFS) profile domain-containing protein</fullName>
    </recommendedName>
</protein>
<dbReference type="GeneID" id="81606397"/>
<feature type="transmembrane region" description="Helical" evidence="8">
    <location>
        <begin position="362"/>
        <end position="384"/>
    </location>
</feature>
<keyword evidence="6 8" id="KW-0472">Membrane</keyword>
<dbReference type="Proteomes" id="UP001213681">
    <property type="component" value="Unassembled WGS sequence"/>
</dbReference>
<feature type="transmembrane region" description="Helical" evidence="8">
    <location>
        <begin position="79"/>
        <end position="98"/>
    </location>
</feature>
<dbReference type="PRINTS" id="PR00171">
    <property type="entry name" value="SUGRTRNSPORT"/>
</dbReference>
<dbReference type="PROSITE" id="PS00216">
    <property type="entry name" value="SUGAR_TRANSPORT_1"/>
    <property type="match status" value="1"/>
</dbReference>
<dbReference type="Pfam" id="PF00083">
    <property type="entry name" value="Sugar_tr"/>
    <property type="match status" value="1"/>
</dbReference>
<dbReference type="InterPro" id="IPR005828">
    <property type="entry name" value="MFS_sugar_transport-like"/>
</dbReference>
<sequence length="558" mass="61291">MAGGAKKPVNIFRLKNLGEPKEVFNWRLWFAVVSFGLMGAARGIDEGLISGAFNSKDFQRYINYSSYSTVEQTNIKANVSSMVQIGSVGGALFAFLVCDRIGRIWATRQLCLIWIIGAAIFMANKGNLGAVYAGRFVAGLGVGQTVVVAPVYLAEIAPAAIRGLCTCVFTGFVYLGIVLAYFANYGCQVNMSDNTHKRWEVPTSLHVIFAGLIFCLSFFQYESPRYLIKRGQVDKAIDNLSRIRNLPADHEYVVREITAIQTAHQIEMEATMGSGPLGIIKETFLVPSNLYRVYLALMAQILSQWSGAGSITVYATDLFKLLGITGSNENLLVTAVFGIIKLVAAILCALFLVDVIGRKRALLIGITLQAISMFYIAGFLTAVPEMGVVKGFKLPENKKGASEGAIAMIFISGFGWALGWNSMQYLLTAELFPLRIRALATSLAMTLHFANQYGNSRAVPNMLLPVSEGGISPKGTFWFFGVITLIGGVWVWFSIPETAGRSLESMDRLFELPWYKIGRYGNQDAEERDQVIDEKMEAMVSQHGTAQHVERQDASTRV</sequence>
<comment type="similarity">
    <text evidence="2 7">Belongs to the major facilitator superfamily. Sugar transporter (TC 2.A.1.1) family.</text>
</comment>
<evidence type="ECO:0000259" key="9">
    <source>
        <dbReference type="PROSITE" id="PS50850"/>
    </source>
</evidence>
<feature type="domain" description="Major facilitator superfamily (MFS) profile" evidence="9">
    <location>
        <begin position="31"/>
        <end position="499"/>
    </location>
</feature>
<dbReference type="PANTHER" id="PTHR48022:SF8">
    <property type="entry name" value="MAJOR FACILITATOR SUPERFAMILY (MFS) PROFILE DOMAIN-CONTAINING PROTEIN-RELATED"/>
    <property type="match status" value="1"/>
</dbReference>
<dbReference type="SUPFAM" id="SSF103473">
    <property type="entry name" value="MFS general substrate transporter"/>
    <property type="match status" value="1"/>
</dbReference>
<feature type="transmembrane region" description="Helical" evidence="8">
    <location>
        <begin position="335"/>
        <end position="355"/>
    </location>
</feature>
<keyword evidence="11" id="KW-1185">Reference proteome</keyword>
<feature type="transmembrane region" description="Helical" evidence="8">
    <location>
        <begin position="23"/>
        <end position="44"/>
    </location>
</feature>
<dbReference type="FunFam" id="1.20.1250.20:FF:000313">
    <property type="entry name" value="MFS quinate transporter"/>
    <property type="match status" value="1"/>
</dbReference>
<dbReference type="InterPro" id="IPR003663">
    <property type="entry name" value="Sugar/inositol_transpt"/>
</dbReference>
<evidence type="ECO:0000313" key="10">
    <source>
        <dbReference type="EMBL" id="KAJ5433617.1"/>
    </source>
</evidence>
<evidence type="ECO:0000256" key="1">
    <source>
        <dbReference type="ARBA" id="ARBA00004141"/>
    </source>
</evidence>
<evidence type="ECO:0000256" key="5">
    <source>
        <dbReference type="ARBA" id="ARBA00022989"/>
    </source>
</evidence>
<evidence type="ECO:0000256" key="8">
    <source>
        <dbReference type="SAM" id="Phobius"/>
    </source>
</evidence>
<reference evidence="10" key="2">
    <citation type="journal article" date="2023" name="IMA Fungus">
        <title>Comparative genomic study of the Penicillium genus elucidates a diverse pangenome and 15 lateral gene transfer events.</title>
        <authorList>
            <person name="Petersen C."/>
            <person name="Sorensen T."/>
            <person name="Nielsen M.R."/>
            <person name="Sondergaard T.E."/>
            <person name="Sorensen J.L."/>
            <person name="Fitzpatrick D.A."/>
            <person name="Frisvad J.C."/>
            <person name="Nielsen K.L."/>
        </authorList>
    </citation>
    <scope>NUCLEOTIDE SEQUENCE</scope>
    <source>
        <strain evidence="10">IBT 16125</strain>
    </source>
</reference>
<evidence type="ECO:0000313" key="11">
    <source>
        <dbReference type="Proteomes" id="UP001213681"/>
    </source>
</evidence>
<reference evidence="10" key="1">
    <citation type="submission" date="2022-12" db="EMBL/GenBank/DDBJ databases">
        <authorList>
            <person name="Petersen C."/>
        </authorList>
    </citation>
    <scope>NUCLEOTIDE SEQUENCE</scope>
    <source>
        <strain evidence="10">IBT 16125</strain>
    </source>
</reference>
<gene>
    <name evidence="10" type="ORF">N7458_012773</name>
</gene>
<accession>A0AAD6BYC5</accession>
<organism evidence="10 11">
    <name type="scientific">Penicillium daleae</name>
    <dbReference type="NCBI Taxonomy" id="63821"/>
    <lineage>
        <taxon>Eukaryota</taxon>
        <taxon>Fungi</taxon>
        <taxon>Dikarya</taxon>
        <taxon>Ascomycota</taxon>
        <taxon>Pezizomycotina</taxon>
        <taxon>Eurotiomycetes</taxon>
        <taxon>Eurotiomycetidae</taxon>
        <taxon>Eurotiales</taxon>
        <taxon>Aspergillaceae</taxon>
        <taxon>Penicillium</taxon>
    </lineage>
</organism>
<dbReference type="EMBL" id="JAPVEA010000009">
    <property type="protein sequence ID" value="KAJ5433617.1"/>
    <property type="molecule type" value="Genomic_DNA"/>
</dbReference>
<feature type="transmembrane region" description="Helical" evidence="8">
    <location>
        <begin position="404"/>
        <end position="422"/>
    </location>
</feature>
<dbReference type="InterPro" id="IPR020846">
    <property type="entry name" value="MFS_dom"/>
</dbReference>
<dbReference type="GO" id="GO:0016020">
    <property type="term" value="C:membrane"/>
    <property type="evidence" value="ECO:0007669"/>
    <property type="project" value="UniProtKB-SubCell"/>
</dbReference>
<comment type="caution">
    <text evidence="10">The sequence shown here is derived from an EMBL/GenBank/DDBJ whole genome shotgun (WGS) entry which is preliminary data.</text>
</comment>
<keyword evidence="4 8" id="KW-0812">Transmembrane</keyword>
<feature type="transmembrane region" description="Helical" evidence="8">
    <location>
        <begin position="105"/>
        <end position="123"/>
    </location>
</feature>
<dbReference type="AlphaFoldDB" id="A0AAD6BYC5"/>
<dbReference type="InterPro" id="IPR036259">
    <property type="entry name" value="MFS_trans_sf"/>
</dbReference>
<feature type="transmembrane region" description="Helical" evidence="8">
    <location>
        <begin position="434"/>
        <end position="455"/>
    </location>
</feature>